<organism evidence="3 4">
    <name type="scientific">Pleuronectes platessa</name>
    <name type="common">European plaice</name>
    <dbReference type="NCBI Taxonomy" id="8262"/>
    <lineage>
        <taxon>Eukaryota</taxon>
        <taxon>Metazoa</taxon>
        <taxon>Chordata</taxon>
        <taxon>Craniata</taxon>
        <taxon>Vertebrata</taxon>
        <taxon>Euteleostomi</taxon>
        <taxon>Actinopterygii</taxon>
        <taxon>Neopterygii</taxon>
        <taxon>Teleostei</taxon>
        <taxon>Neoteleostei</taxon>
        <taxon>Acanthomorphata</taxon>
        <taxon>Carangaria</taxon>
        <taxon>Pleuronectiformes</taxon>
        <taxon>Pleuronectoidei</taxon>
        <taxon>Pleuronectidae</taxon>
        <taxon>Pleuronectes</taxon>
    </lineage>
</organism>
<evidence type="ECO:0000256" key="2">
    <source>
        <dbReference type="SAM" id="Phobius"/>
    </source>
</evidence>
<accession>A0A9N7TUN3</accession>
<evidence type="ECO:0000256" key="1">
    <source>
        <dbReference type="SAM" id="MobiDB-lite"/>
    </source>
</evidence>
<gene>
    <name evidence="3" type="ORF">PLEPLA_LOCUS7181</name>
</gene>
<proteinExistence type="predicted"/>
<keyword evidence="2" id="KW-0812">Transmembrane</keyword>
<reference evidence="3" key="1">
    <citation type="submission" date="2020-03" db="EMBL/GenBank/DDBJ databases">
        <authorList>
            <person name="Weist P."/>
        </authorList>
    </citation>
    <scope>NUCLEOTIDE SEQUENCE</scope>
</reference>
<evidence type="ECO:0000313" key="4">
    <source>
        <dbReference type="Proteomes" id="UP001153269"/>
    </source>
</evidence>
<evidence type="ECO:0000313" key="3">
    <source>
        <dbReference type="EMBL" id="CAB1419350.1"/>
    </source>
</evidence>
<keyword evidence="2" id="KW-0472">Membrane</keyword>
<protein>
    <submittedName>
        <fullName evidence="3">Uncharacterized protein</fullName>
    </submittedName>
</protein>
<keyword evidence="4" id="KW-1185">Reference proteome</keyword>
<feature type="transmembrane region" description="Helical" evidence="2">
    <location>
        <begin position="106"/>
        <end position="126"/>
    </location>
</feature>
<dbReference type="EMBL" id="CADEAL010000382">
    <property type="protein sequence ID" value="CAB1419350.1"/>
    <property type="molecule type" value="Genomic_DNA"/>
</dbReference>
<comment type="caution">
    <text evidence="3">The sequence shown here is derived from an EMBL/GenBank/DDBJ whole genome shotgun (WGS) entry which is preliminary data.</text>
</comment>
<sequence length="156" mass="17018">MEPHQSGQEPAELGSALPPADLDKHKYGSKIFEMLEPNPHKPQPDCNTTNRCTGPNHSSLLDIHEQTLSLSVKLGSSLCLILPSLVQHAALCPLVLFAYLLPSYPVLSFALCLLQCFLILAGDVAAELKARRSYWNVAAMLPVAWMRPAGTFLGLQ</sequence>
<name>A0A9N7TUN3_PLEPL</name>
<feature type="region of interest" description="Disordered" evidence="1">
    <location>
        <begin position="1"/>
        <end position="20"/>
    </location>
</feature>
<dbReference type="Proteomes" id="UP001153269">
    <property type="component" value="Unassembled WGS sequence"/>
</dbReference>
<dbReference type="AlphaFoldDB" id="A0A9N7TUN3"/>
<keyword evidence="2" id="KW-1133">Transmembrane helix</keyword>